<organism evidence="1 2">
    <name type="scientific">Belnapia mucosa</name>
    <dbReference type="NCBI Taxonomy" id="2804532"/>
    <lineage>
        <taxon>Bacteria</taxon>
        <taxon>Pseudomonadati</taxon>
        <taxon>Pseudomonadota</taxon>
        <taxon>Alphaproteobacteria</taxon>
        <taxon>Acetobacterales</taxon>
        <taxon>Roseomonadaceae</taxon>
        <taxon>Belnapia</taxon>
    </lineage>
</organism>
<dbReference type="Proteomes" id="UP000606490">
    <property type="component" value="Unassembled WGS sequence"/>
</dbReference>
<evidence type="ECO:0000313" key="2">
    <source>
        <dbReference type="Proteomes" id="UP000606490"/>
    </source>
</evidence>
<gene>
    <name evidence="1" type="ORF">JMJ55_18945</name>
</gene>
<dbReference type="InterPro" id="IPR021880">
    <property type="entry name" value="DUF3489"/>
</dbReference>
<name>A0ABS1V8D4_9PROT</name>
<dbReference type="RefSeq" id="WP_202827157.1">
    <property type="nucleotide sequence ID" value="NZ_JAEUXJ010000008.1"/>
</dbReference>
<proteinExistence type="predicted"/>
<dbReference type="EMBL" id="JAEUXJ010000008">
    <property type="protein sequence ID" value="MBL6457416.1"/>
    <property type="molecule type" value="Genomic_DNA"/>
</dbReference>
<protein>
    <submittedName>
        <fullName evidence="1">DUF3489 domain-containing protein</fullName>
    </submittedName>
</protein>
<sequence length="105" mass="11334">MRPSLRHAAQRVLAVWDDEAGEHAALPDAIAALRVILVKPTAAPRPTGPRKPRESTKQQQVLALLRRPEGATVAQITSATSWQAHTVRGFLAGSSYTVYRIAEAG</sequence>
<comment type="caution">
    <text evidence="1">The sequence shown here is derived from an EMBL/GenBank/DDBJ whole genome shotgun (WGS) entry which is preliminary data.</text>
</comment>
<reference evidence="1 2" key="1">
    <citation type="submission" date="2021-01" db="EMBL/GenBank/DDBJ databases">
        <title>Belnapia mucosa sp. nov. and Belnapia arida sp. nov., isolated from the Tabernas Desert (Almeria, Spain).</title>
        <authorList>
            <person name="Molina-Menor E."/>
            <person name="Vidal-Verdu A."/>
            <person name="Calonge A."/>
            <person name="Satari L."/>
            <person name="Pereto Magraner J."/>
            <person name="Porcar Miralles M."/>
        </authorList>
    </citation>
    <scope>NUCLEOTIDE SEQUENCE [LARGE SCALE GENOMIC DNA]</scope>
    <source>
        <strain evidence="1 2">T6</strain>
    </source>
</reference>
<dbReference type="Pfam" id="PF11994">
    <property type="entry name" value="DUF3489"/>
    <property type="match status" value="1"/>
</dbReference>
<evidence type="ECO:0000313" key="1">
    <source>
        <dbReference type="EMBL" id="MBL6457416.1"/>
    </source>
</evidence>
<keyword evidence="2" id="KW-1185">Reference proteome</keyword>
<accession>A0ABS1V8D4</accession>